<evidence type="ECO:0000256" key="1">
    <source>
        <dbReference type="ARBA" id="ARBA00004123"/>
    </source>
</evidence>
<reference evidence="10 11" key="1">
    <citation type="submission" date="2024-07" db="EMBL/GenBank/DDBJ databases">
        <title>Enhanced genomic and transcriptomic resources for Trichinella pseudospiralis and T. spiralis underpin the discovery of pronounced molecular differences between stages and species.</title>
        <authorList>
            <person name="Pasi K.K."/>
            <person name="La Rosa G."/>
            <person name="Gomez-Morales M.A."/>
            <person name="Tosini F."/>
            <person name="Sumanam S."/>
            <person name="Young N.D."/>
            <person name="Chang B.C."/>
            <person name="Robin G.B."/>
        </authorList>
    </citation>
    <scope>NUCLEOTIDE SEQUENCE [LARGE SCALE GENOMIC DNA]</scope>
    <source>
        <strain evidence="10">ISS534</strain>
    </source>
</reference>
<dbReference type="Pfam" id="PF00096">
    <property type="entry name" value="zf-C2H2"/>
    <property type="match status" value="2"/>
</dbReference>
<keyword evidence="5" id="KW-0862">Zinc</keyword>
<evidence type="ECO:0000313" key="11">
    <source>
        <dbReference type="Proteomes" id="UP001558632"/>
    </source>
</evidence>
<feature type="domain" description="C2H2-type" evidence="9">
    <location>
        <begin position="236"/>
        <end position="263"/>
    </location>
</feature>
<keyword evidence="4 7" id="KW-0863">Zinc-finger</keyword>
<evidence type="ECO:0000256" key="5">
    <source>
        <dbReference type="ARBA" id="ARBA00022833"/>
    </source>
</evidence>
<dbReference type="PANTHER" id="PTHR16515:SF49">
    <property type="entry name" value="GASTRULA ZINC FINGER PROTEIN XLCGF49.1-LIKE-RELATED"/>
    <property type="match status" value="1"/>
</dbReference>
<dbReference type="Proteomes" id="UP001558632">
    <property type="component" value="Unassembled WGS sequence"/>
</dbReference>
<evidence type="ECO:0000256" key="3">
    <source>
        <dbReference type="ARBA" id="ARBA00022737"/>
    </source>
</evidence>
<sequence length="306" mass="33974">MQSVETFWLAYQLHAITVDPSFSSHSSETKRSKQLSCNHAGVDLTRYNGPDASGLTDITHRRSLADTIVGPAHHDNADWQRPAKSMPVTIKRLESFLADSRARSMNKNNKATSYRISALLEQDGNGSGGSTVQRNGHSSLHVLSSNGDNKQHSVWPTSTLPTTLSPLGSLWNAWQFQSHLINLITYQRLSCRNDNGITLSASTRVHLVLCCIPKWFNTSHGLEVHVRRAHAGRKPFACEKCNKTFGHEISLTQHRSTHANEKAFECSQCGKVFKRSSTLSTHLMIHTDTRPYACPIATNDSTKSLT</sequence>
<comment type="caution">
    <text evidence="10">The sequence shown here is derived from an EMBL/GenBank/DDBJ whole genome shotgun (WGS) entry which is preliminary data.</text>
</comment>
<dbReference type="PANTHER" id="PTHR16515">
    <property type="entry name" value="PR DOMAIN ZINC FINGER PROTEIN"/>
    <property type="match status" value="1"/>
</dbReference>
<name>A0ABR3KWB8_TRISP</name>
<keyword evidence="6" id="KW-0539">Nucleus</keyword>
<proteinExistence type="predicted"/>
<feature type="region of interest" description="Disordered" evidence="8">
    <location>
        <begin position="124"/>
        <end position="153"/>
    </location>
</feature>
<feature type="compositionally biased region" description="Polar residues" evidence="8">
    <location>
        <begin position="130"/>
        <end position="153"/>
    </location>
</feature>
<evidence type="ECO:0000259" key="9">
    <source>
        <dbReference type="PROSITE" id="PS50157"/>
    </source>
</evidence>
<organism evidence="10 11">
    <name type="scientific">Trichinella spiralis</name>
    <name type="common">Trichina worm</name>
    <dbReference type="NCBI Taxonomy" id="6334"/>
    <lineage>
        <taxon>Eukaryota</taxon>
        <taxon>Metazoa</taxon>
        <taxon>Ecdysozoa</taxon>
        <taxon>Nematoda</taxon>
        <taxon>Enoplea</taxon>
        <taxon>Dorylaimia</taxon>
        <taxon>Trichinellida</taxon>
        <taxon>Trichinellidae</taxon>
        <taxon>Trichinella</taxon>
    </lineage>
</organism>
<accession>A0ABR3KWB8</accession>
<feature type="domain" description="C2H2-type" evidence="9">
    <location>
        <begin position="264"/>
        <end position="291"/>
    </location>
</feature>
<evidence type="ECO:0000256" key="6">
    <source>
        <dbReference type="ARBA" id="ARBA00023242"/>
    </source>
</evidence>
<evidence type="ECO:0000256" key="4">
    <source>
        <dbReference type="ARBA" id="ARBA00022771"/>
    </source>
</evidence>
<dbReference type="InterPro" id="IPR036236">
    <property type="entry name" value="Znf_C2H2_sf"/>
</dbReference>
<evidence type="ECO:0000256" key="7">
    <source>
        <dbReference type="PROSITE-ProRule" id="PRU00042"/>
    </source>
</evidence>
<keyword evidence="11" id="KW-1185">Reference proteome</keyword>
<evidence type="ECO:0000256" key="2">
    <source>
        <dbReference type="ARBA" id="ARBA00022723"/>
    </source>
</evidence>
<dbReference type="SMART" id="SM00355">
    <property type="entry name" value="ZnF_C2H2"/>
    <property type="match status" value="3"/>
</dbReference>
<dbReference type="SUPFAM" id="SSF57667">
    <property type="entry name" value="beta-beta-alpha zinc fingers"/>
    <property type="match status" value="2"/>
</dbReference>
<keyword evidence="2" id="KW-0479">Metal-binding</keyword>
<keyword evidence="3" id="KW-0677">Repeat</keyword>
<dbReference type="InterPro" id="IPR050331">
    <property type="entry name" value="Zinc_finger"/>
</dbReference>
<comment type="subcellular location">
    <subcellularLocation>
        <location evidence="1">Nucleus</location>
    </subcellularLocation>
</comment>
<dbReference type="InterPro" id="IPR013087">
    <property type="entry name" value="Znf_C2H2_type"/>
</dbReference>
<dbReference type="PROSITE" id="PS50157">
    <property type="entry name" value="ZINC_FINGER_C2H2_2"/>
    <property type="match status" value="2"/>
</dbReference>
<dbReference type="PROSITE" id="PS00028">
    <property type="entry name" value="ZINC_FINGER_C2H2_1"/>
    <property type="match status" value="2"/>
</dbReference>
<evidence type="ECO:0000256" key="8">
    <source>
        <dbReference type="SAM" id="MobiDB-lite"/>
    </source>
</evidence>
<dbReference type="EMBL" id="JBEUSY010000121">
    <property type="protein sequence ID" value="KAL1244924.1"/>
    <property type="molecule type" value="Genomic_DNA"/>
</dbReference>
<gene>
    <name evidence="10" type="ORF">TSPI_08229</name>
</gene>
<evidence type="ECO:0000313" key="10">
    <source>
        <dbReference type="EMBL" id="KAL1244924.1"/>
    </source>
</evidence>
<dbReference type="Gene3D" id="3.30.160.60">
    <property type="entry name" value="Classic Zinc Finger"/>
    <property type="match status" value="2"/>
</dbReference>
<protein>
    <submittedName>
        <fullName evidence="10">Zinc finger protein Gfi-1b</fullName>
    </submittedName>
</protein>